<feature type="region of interest" description="Disordered" evidence="3">
    <location>
        <begin position="191"/>
        <end position="214"/>
    </location>
</feature>
<dbReference type="EMBL" id="CP032317">
    <property type="protein sequence ID" value="AYA37279.1"/>
    <property type="molecule type" value="Genomic_DNA"/>
</dbReference>
<dbReference type="Pfam" id="PF09394">
    <property type="entry name" value="Inhibitor_I42"/>
    <property type="match status" value="1"/>
</dbReference>
<gene>
    <name evidence="6" type="ORF">D3Y59_09575</name>
</gene>
<dbReference type="AlphaFoldDB" id="A0A3B7R8S5"/>
<dbReference type="InterPro" id="IPR052781">
    <property type="entry name" value="Cys_protease_inhibitor_I42"/>
</dbReference>
<protein>
    <recommendedName>
        <fullName evidence="5">Proteinase inhibitor I42 chagasin domain-containing protein</fullName>
    </recommendedName>
</protein>
<dbReference type="InterPro" id="IPR036331">
    <property type="entry name" value="Chagasin-like_sf"/>
</dbReference>
<proteinExistence type="predicted"/>
<reference evidence="6 7" key="1">
    <citation type="submission" date="2018-09" db="EMBL/GenBank/DDBJ databases">
        <title>Hymenobacter medium sp. nov., isolated from R2A medium.</title>
        <authorList>
            <person name="Yingchao G."/>
        </authorList>
    </citation>
    <scope>NUCLEOTIDE SEQUENCE [LARGE SCALE GENOMIC DNA]</scope>
    <source>
        <strain evidence="7">sh-6</strain>
    </source>
</reference>
<keyword evidence="1" id="KW-0646">Protease inhibitor</keyword>
<feature type="signal peptide" evidence="4">
    <location>
        <begin position="1"/>
        <end position="26"/>
    </location>
</feature>
<evidence type="ECO:0000313" key="7">
    <source>
        <dbReference type="Proteomes" id="UP000262802"/>
    </source>
</evidence>
<dbReference type="KEGG" id="hyh:D3Y59_09575"/>
<dbReference type="SUPFAM" id="SSF141066">
    <property type="entry name" value="ICP-like"/>
    <property type="match status" value="2"/>
</dbReference>
<keyword evidence="2" id="KW-0789">Thiol protease inhibitor</keyword>
<keyword evidence="7" id="KW-1185">Reference proteome</keyword>
<dbReference type="Gene3D" id="2.60.40.2020">
    <property type="match status" value="2"/>
</dbReference>
<dbReference type="InterPro" id="IPR018990">
    <property type="entry name" value="Prot_inh_I42_chagasin"/>
</dbReference>
<evidence type="ECO:0000256" key="4">
    <source>
        <dbReference type="SAM" id="SignalP"/>
    </source>
</evidence>
<organism evidence="6 7">
    <name type="scientific">Hymenobacter oligotrophus</name>
    <dbReference type="NCBI Taxonomy" id="2319843"/>
    <lineage>
        <taxon>Bacteria</taxon>
        <taxon>Pseudomonadati</taxon>
        <taxon>Bacteroidota</taxon>
        <taxon>Cytophagia</taxon>
        <taxon>Cytophagales</taxon>
        <taxon>Hymenobacteraceae</taxon>
        <taxon>Hymenobacter</taxon>
    </lineage>
</organism>
<feature type="region of interest" description="Disordered" evidence="3">
    <location>
        <begin position="231"/>
        <end position="250"/>
    </location>
</feature>
<accession>A0A3B7R8S5</accession>
<keyword evidence="4" id="KW-0732">Signal</keyword>
<evidence type="ECO:0000256" key="3">
    <source>
        <dbReference type="SAM" id="MobiDB-lite"/>
    </source>
</evidence>
<dbReference type="OrthoDB" id="874790at2"/>
<dbReference type="Proteomes" id="UP000262802">
    <property type="component" value="Chromosome"/>
</dbReference>
<evidence type="ECO:0000313" key="6">
    <source>
        <dbReference type="EMBL" id="AYA37279.1"/>
    </source>
</evidence>
<evidence type="ECO:0000259" key="5">
    <source>
        <dbReference type="Pfam" id="PF09394"/>
    </source>
</evidence>
<sequence length="250" mass="27147">MPRCSIVFTRFILVFVLLLCALGAQAQGAITTITAADNGKEVQLTVGERLIVRLPTAAPRYGWRLVQNYPGQLTLVSNQTLPGVRSGVPGAPATHEMHFQTIGSGGLDLVLVAALPGTGYSPVGSYFHVYLTINQPGVAKNVNITEYGNRSRVTVNKGDQLSIKLGTTAGSTSRWEVMPIANEIVKLVNTQTEQEQKKSKKKPKPGTPQDITFNFQALNPGQTTIRFLYRDGTNNDTPPKRDFVLDVTVP</sequence>
<feature type="domain" description="Proteinase inhibitor I42 chagasin" evidence="5">
    <location>
        <begin position="154"/>
        <end position="247"/>
    </location>
</feature>
<dbReference type="GO" id="GO:0004869">
    <property type="term" value="F:cysteine-type endopeptidase inhibitor activity"/>
    <property type="evidence" value="ECO:0007669"/>
    <property type="project" value="UniProtKB-KW"/>
</dbReference>
<feature type="chain" id="PRO_5017706159" description="Proteinase inhibitor I42 chagasin domain-containing protein" evidence="4">
    <location>
        <begin position="27"/>
        <end position="250"/>
    </location>
</feature>
<dbReference type="PANTHER" id="PTHR36530:SF1">
    <property type="entry name" value="AMOEBIASIN-1"/>
    <property type="match status" value="1"/>
</dbReference>
<evidence type="ECO:0000256" key="1">
    <source>
        <dbReference type="ARBA" id="ARBA00022690"/>
    </source>
</evidence>
<evidence type="ECO:0000256" key="2">
    <source>
        <dbReference type="ARBA" id="ARBA00022704"/>
    </source>
</evidence>
<name>A0A3B7R8S5_9BACT</name>
<dbReference type="PANTHER" id="PTHR36530">
    <property type="entry name" value="INHIBITOR OF CYSTEINE PEPTIDASE"/>
    <property type="match status" value="1"/>
</dbReference>